<dbReference type="PANTHER" id="PTHR14136">
    <property type="entry name" value="BTB_POZ DOMAIN-CONTAINING PROTEIN KCTD9"/>
    <property type="match status" value="1"/>
</dbReference>
<dbReference type="PANTHER" id="PTHR14136:SF17">
    <property type="entry name" value="BTB_POZ DOMAIN-CONTAINING PROTEIN KCTD9"/>
    <property type="match status" value="1"/>
</dbReference>
<dbReference type="Gene3D" id="2.160.20.80">
    <property type="entry name" value="E3 ubiquitin-protein ligase SopA"/>
    <property type="match status" value="3"/>
</dbReference>
<accession>A0AAW8EBM7</accession>
<dbReference type="RefSeq" id="WP_307592870.1">
    <property type="nucleotide sequence ID" value="NZ_JAUSRV010000003.1"/>
</dbReference>
<feature type="domain" description="DUF2169" evidence="1">
    <location>
        <begin position="59"/>
        <end position="296"/>
    </location>
</feature>
<dbReference type="InterPro" id="IPR018683">
    <property type="entry name" value="DUF2169"/>
</dbReference>
<proteinExistence type="predicted"/>
<evidence type="ECO:0000313" key="3">
    <source>
        <dbReference type="Proteomes" id="UP001224845"/>
    </source>
</evidence>
<evidence type="ECO:0000259" key="1">
    <source>
        <dbReference type="Pfam" id="PF09937"/>
    </source>
</evidence>
<dbReference type="AlphaFoldDB" id="A0AAW8EBM7"/>
<protein>
    <submittedName>
        <fullName evidence="2">Uncharacterized protein YjbI with pentapeptide repeats</fullName>
    </submittedName>
</protein>
<name>A0AAW8EBM7_VARPD</name>
<dbReference type="InterPro" id="IPR051082">
    <property type="entry name" value="Pentapeptide-BTB/POZ_domain"/>
</dbReference>
<evidence type="ECO:0000313" key="2">
    <source>
        <dbReference type="EMBL" id="MDP9969929.1"/>
    </source>
</evidence>
<dbReference type="EMBL" id="JAUSRV010000003">
    <property type="protein sequence ID" value="MDP9969929.1"/>
    <property type="molecule type" value="Genomic_DNA"/>
</dbReference>
<reference evidence="2" key="1">
    <citation type="submission" date="2023-07" db="EMBL/GenBank/DDBJ databases">
        <title>Sorghum-associated microbial communities from plants grown in Nebraska, USA.</title>
        <authorList>
            <person name="Schachtman D."/>
        </authorList>
    </citation>
    <scope>NUCLEOTIDE SEQUENCE</scope>
    <source>
        <strain evidence="2">DS3315</strain>
    </source>
</reference>
<organism evidence="2 3">
    <name type="scientific">Variovorax paradoxus</name>
    <dbReference type="NCBI Taxonomy" id="34073"/>
    <lineage>
        <taxon>Bacteria</taxon>
        <taxon>Pseudomonadati</taxon>
        <taxon>Pseudomonadota</taxon>
        <taxon>Betaproteobacteria</taxon>
        <taxon>Burkholderiales</taxon>
        <taxon>Comamonadaceae</taxon>
        <taxon>Variovorax</taxon>
    </lineage>
</organism>
<dbReference type="Pfam" id="PF13599">
    <property type="entry name" value="Pentapeptide_4"/>
    <property type="match status" value="1"/>
</dbReference>
<dbReference type="InterPro" id="IPR001646">
    <property type="entry name" value="5peptide_repeat"/>
</dbReference>
<gene>
    <name evidence="2" type="ORF">J2W39_001159</name>
</gene>
<dbReference type="SUPFAM" id="SSF141571">
    <property type="entry name" value="Pentapeptide repeat-like"/>
    <property type="match status" value="2"/>
</dbReference>
<dbReference type="Proteomes" id="UP001224845">
    <property type="component" value="Unassembled WGS sequence"/>
</dbReference>
<sequence length="870" mass="94009">MQIIKPQTLGLSFRPMAFRKRFGLSVSGYLHVPFAQPAQGCLWGEQSMWNFLGAEMAVPLIDEGIAKLTPEFLVHGKAFAAPERPEAVAVRARLGGTSKTLLAFGERYWDGDAPSAPAPMQPLALDWPNAYGGADFAENPSGRGRQATDRIRWLPALEYPGDRLRRPDQAVAPAAFTPLDVLHPQRAALRGTYDANWLKEHAPGYAPDLNWQHFNMAPRDQWIDAPLRGDETYELDHMHPERPHIEGRLPGLRVRAFAHYRTGEGDSAVFKLREIPMRLTTVWFFPAAQRMVLVFHGLAETAEDDASDIHDLLGAVERIDPAEARTGAHYLSVLEKRTRGRDAALEALNDGDLQPEGLDTADPSLEALQAVMKSQGLQEAAQYRRAQVEVQLARDFLQSKGRDPDALGVRLAPREKPPTAAEMPAYLKKLREQMAAQRWAALDDAATHAETAIAFVKKHKPAAEKLQHRGPPLFSAKQQLAELEGAHRTAGKPFDRARIGTALWRMQNSLHVDYLQTAHLQAAAVPLAGEAAAASRREVAFLLRSHLKRWPGIDLTGADLSNLDLRGVDFTGAWLESANLRNANLSGAKLQATVLAHADLRGAIAIGTDFRAANLGGAECAQAVFDNANLQGAILGGTRLGLAQLRGARLAQAQWLDSVWAGADASAIVAPGMLFYKLDMSGARFVEAVLANCSFIECNLQGADFSGADLGAASLVGCNAANARFVGARMAGAVVVKTTRLAGADFTGAMLANANLGECDLSGARLARANLAGANFGMGLLSDSDLRLANAKGALFRKAGLQRARLAGANFHDAILQSADLRGADLREANLFGADLSRVRLDGDAKFDGALLERARIHPRLTPEQHAGGR</sequence>
<comment type="caution">
    <text evidence="2">The sequence shown here is derived from an EMBL/GenBank/DDBJ whole genome shotgun (WGS) entry which is preliminary data.</text>
</comment>
<dbReference type="Pfam" id="PF00805">
    <property type="entry name" value="Pentapeptide"/>
    <property type="match status" value="2"/>
</dbReference>
<dbReference type="Pfam" id="PF09937">
    <property type="entry name" value="DUF2169"/>
    <property type="match status" value="1"/>
</dbReference>